<evidence type="ECO:0000259" key="9">
    <source>
        <dbReference type="PROSITE" id="PS51755"/>
    </source>
</evidence>
<accession>A0A5C7XJ05</accession>
<feature type="domain" description="Response regulatory" evidence="8">
    <location>
        <begin position="2"/>
        <end position="116"/>
    </location>
</feature>
<gene>
    <name evidence="10" type="ORF">E6Q54_22405</name>
</gene>
<dbReference type="PANTHER" id="PTHR48111">
    <property type="entry name" value="REGULATOR OF RPOS"/>
    <property type="match status" value="1"/>
</dbReference>
<dbReference type="PROSITE" id="PS51755">
    <property type="entry name" value="OMPR_PHOB"/>
    <property type="match status" value="1"/>
</dbReference>
<keyword evidence="3" id="KW-0805">Transcription regulation</keyword>
<dbReference type="InterPro" id="IPR039420">
    <property type="entry name" value="WalR-like"/>
</dbReference>
<dbReference type="Pfam" id="PF00486">
    <property type="entry name" value="Trans_reg_C"/>
    <property type="match status" value="1"/>
</dbReference>
<dbReference type="Pfam" id="PF00072">
    <property type="entry name" value="Response_reg"/>
    <property type="match status" value="1"/>
</dbReference>
<keyword evidence="2" id="KW-0902">Two-component regulatory system</keyword>
<dbReference type="GO" id="GO:0006355">
    <property type="term" value="P:regulation of DNA-templated transcription"/>
    <property type="evidence" value="ECO:0007669"/>
    <property type="project" value="InterPro"/>
</dbReference>
<dbReference type="InterPro" id="IPR001867">
    <property type="entry name" value="OmpR/PhoB-type_DNA-bd"/>
</dbReference>
<dbReference type="GO" id="GO:0000156">
    <property type="term" value="F:phosphorelay response regulator activity"/>
    <property type="evidence" value="ECO:0007669"/>
    <property type="project" value="TreeGrafter"/>
</dbReference>
<evidence type="ECO:0000256" key="4">
    <source>
        <dbReference type="ARBA" id="ARBA00023125"/>
    </source>
</evidence>
<dbReference type="InterPro" id="IPR036388">
    <property type="entry name" value="WH-like_DNA-bd_sf"/>
</dbReference>
<dbReference type="GO" id="GO:0000976">
    <property type="term" value="F:transcription cis-regulatory region binding"/>
    <property type="evidence" value="ECO:0007669"/>
    <property type="project" value="TreeGrafter"/>
</dbReference>
<dbReference type="InterPro" id="IPR001789">
    <property type="entry name" value="Sig_transdc_resp-reg_receiver"/>
</dbReference>
<evidence type="ECO:0000256" key="7">
    <source>
        <dbReference type="PROSITE-ProRule" id="PRU01091"/>
    </source>
</evidence>
<dbReference type="FunFam" id="3.40.50.2300:FF:000002">
    <property type="entry name" value="DNA-binding response regulator PhoP"/>
    <property type="match status" value="1"/>
</dbReference>
<feature type="modified residue" description="4-aspartylphosphate" evidence="6">
    <location>
        <position position="51"/>
    </location>
</feature>
<comment type="caution">
    <text evidence="10">The sequence shown here is derived from an EMBL/GenBank/DDBJ whole genome shotgun (WGS) entry which is preliminary data.</text>
</comment>
<evidence type="ECO:0000256" key="6">
    <source>
        <dbReference type="PROSITE-ProRule" id="PRU00169"/>
    </source>
</evidence>
<reference evidence="10 11" key="1">
    <citation type="submission" date="2018-09" db="EMBL/GenBank/DDBJ databases">
        <title>Metagenome Assembled Genomes from an Advanced Water Purification Facility.</title>
        <authorList>
            <person name="Stamps B.W."/>
            <person name="Spear J.R."/>
        </authorList>
    </citation>
    <scope>NUCLEOTIDE SEQUENCE [LARGE SCALE GENOMIC DNA]</scope>
    <source>
        <strain evidence="10">Bin_29_2</strain>
    </source>
</reference>
<dbReference type="CDD" id="cd00383">
    <property type="entry name" value="trans_reg_C"/>
    <property type="match status" value="1"/>
</dbReference>
<organism evidence="10 11">
    <name type="scientific">Mycolicibacter arupensis</name>
    <dbReference type="NCBI Taxonomy" id="342002"/>
    <lineage>
        <taxon>Bacteria</taxon>
        <taxon>Bacillati</taxon>
        <taxon>Actinomycetota</taxon>
        <taxon>Actinomycetes</taxon>
        <taxon>Mycobacteriales</taxon>
        <taxon>Mycobacteriaceae</taxon>
        <taxon>Mycolicibacter</taxon>
    </lineage>
</organism>
<dbReference type="Gene3D" id="1.10.10.10">
    <property type="entry name" value="Winged helix-like DNA-binding domain superfamily/Winged helix DNA-binding domain"/>
    <property type="match status" value="1"/>
</dbReference>
<keyword evidence="5" id="KW-0804">Transcription</keyword>
<evidence type="ECO:0000256" key="5">
    <source>
        <dbReference type="ARBA" id="ARBA00023163"/>
    </source>
</evidence>
<feature type="DNA-binding region" description="OmpR/PhoB-type" evidence="7">
    <location>
        <begin position="124"/>
        <end position="223"/>
    </location>
</feature>
<evidence type="ECO:0000313" key="11">
    <source>
        <dbReference type="Proteomes" id="UP000321797"/>
    </source>
</evidence>
<dbReference type="Proteomes" id="UP000321797">
    <property type="component" value="Unassembled WGS sequence"/>
</dbReference>
<keyword evidence="1 6" id="KW-0597">Phosphoprotein</keyword>
<sequence>MRVLLVEDELRLAETVRDGLTEAGHSVEVQHTGPDGLWAATNRTFDVVVLDIMLPGLSGYRVLRALRAEQVWTPVLMLTAKDGEYDEADAFDLGADDYLRKPFSFVVLLARLRALQRREVHARPTILTVGELTLDPAVHRVRCGTKTLSLTGREFGLLEFLMRHVGQAMRKGAILDAVWDPHYEGDVNIVEVYVGYLRRKTAIPTGEPGYITTVRGAGYLMLSDGATDGG</sequence>
<dbReference type="GO" id="GO:0005829">
    <property type="term" value="C:cytosol"/>
    <property type="evidence" value="ECO:0007669"/>
    <property type="project" value="TreeGrafter"/>
</dbReference>
<protein>
    <submittedName>
        <fullName evidence="10">Response regulator transcription factor</fullName>
    </submittedName>
</protein>
<dbReference type="GO" id="GO:0032993">
    <property type="term" value="C:protein-DNA complex"/>
    <property type="evidence" value="ECO:0007669"/>
    <property type="project" value="TreeGrafter"/>
</dbReference>
<dbReference type="AlphaFoldDB" id="A0A5C7XJ05"/>
<dbReference type="PROSITE" id="PS50110">
    <property type="entry name" value="RESPONSE_REGULATORY"/>
    <property type="match status" value="1"/>
</dbReference>
<dbReference type="SUPFAM" id="SSF52172">
    <property type="entry name" value="CheY-like"/>
    <property type="match status" value="1"/>
</dbReference>
<dbReference type="RefSeq" id="WP_276763395.1">
    <property type="nucleotide sequence ID" value="NZ_SSGD01000168.1"/>
</dbReference>
<evidence type="ECO:0000256" key="2">
    <source>
        <dbReference type="ARBA" id="ARBA00023012"/>
    </source>
</evidence>
<evidence type="ECO:0000256" key="3">
    <source>
        <dbReference type="ARBA" id="ARBA00023015"/>
    </source>
</evidence>
<dbReference type="EMBL" id="SSGD01000168">
    <property type="protein sequence ID" value="TXI49392.1"/>
    <property type="molecule type" value="Genomic_DNA"/>
</dbReference>
<name>A0A5C7XJ05_9MYCO</name>
<dbReference type="PANTHER" id="PTHR48111:SF36">
    <property type="entry name" value="TRANSCRIPTIONAL REGULATORY PROTEIN CUTR"/>
    <property type="match status" value="1"/>
</dbReference>
<keyword evidence="4 7" id="KW-0238">DNA-binding</keyword>
<evidence type="ECO:0000259" key="8">
    <source>
        <dbReference type="PROSITE" id="PS50110"/>
    </source>
</evidence>
<dbReference type="InterPro" id="IPR011006">
    <property type="entry name" value="CheY-like_superfamily"/>
</dbReference>
<evidence type="ECO:0000313" key="10">
    <source>
        <dbReference type="EMBL" id="TXI49392.1"/>
    </source>
</evidence>
<dbReference type="Gene3D" id="3.40.50.2300">
    <property type="match status" value="1"/>
</dbReference>
<dbReference type="SMART" id="SM00862">
    <property type="entry name" value="Trans_reg_C"/>
    <property type="match status" value="1"/>
</dbReference>
<feature type="domain" description="OmpR/PhoB-type" evidence="9">
    <location>
        <begin position="124"/>
        <end position="223"/>
    </location>
</feature>
<proteinExistence type="predicted"/>
<evidence type="ECO:0000256" key="1">
    <source>
        <dbReference type="ARBA" id="ARBA00022553"/>
    </source>
</evidence>
<dbReference type="SMART" id="SM00448">
    <property type="entry name" value="REC"/>
    <property type="match status" value="1"/>
</dbReference>